<reference evidence="2 3" key="1">
    <citation type="journal article" date="2018" name="Mol. Biol. Evol.">
        <title>Broad Genomic Sampling Reveals a Smut Pathogenic Ancestry of the Fungal Clade Ustilaginomycotina.</title>
        <authorList>
            <person name="Kijpornyongpan T."/>
            <person name="Mondo S.J."/>
            <person name="Barry K."/>
            <person name="Sandor L."/>
            <person name="Lee J."/>
            <person name="Lipzen A."/>
            <person name="Pangilinan J."/>
            <person name="LaButti K."/>
            <person name="Hainaut M."/>
            <person name="Henrissat B."/>
            <person name="Grigoriev I.V."/>
            <person name="Spatafora J.W."/>
            <person name="Aime M.C."/>
        </authorList>
    </citation>
    <scope>NUCLEOTIDE SEQUENCE [LARGE SCALE GENOMIC DNA]</scope>
    <source>
        <strain evidence="2 3">MCA 4658</strain>
    </source>
</reference>
<protein>
    <submittedName>
        <fullName evidence="2">Uncharacterized protein</fullName>
    </submittedName>
</protein>
<feature type="chain" id="PRO_5016393942" evidence="1">
    <location>
        <begin position="20"/>
        <end position="104"/>
    </location>
</feature>
<dbReference type="Proteomes" id="UP000245783">
    <property type="component" value="Unassembled WGS sequence"/>
</dbReference>
<sequence>MRLFISTCTLLLASSVTLAVKPAPDQVIFYAVDNHPDQLNADGVREAWKKPCTEQFGGDYYDYDAPTELAWCYSGLTDKGPLVVQWLQNQQKDQWTFTTIDQRG</sequence>
<dbReference type="EMBL" id="KZ819521">
    <property type="protein sequence ID" value="PWN38885.1"/>
    <property type="molecule type" value="Genomic_DNA"/>
</dbReference>
<evidence type="ECO:0000313" key="2">
    <source>
        <dbReference type="EMBL" id="PWN38885.1"/>
    </source>
</evidence>
<feature type="signal peptide" evidence="1">
    <location>
        <begin position="1"/>
        <end position="19"/>
    </location>
</feature>
<evidence type="ECO:0000313" key="3">
    <source>
        <dbReference type="Proteomes" id="UP000245783"/>
    </source>
</evidence>
<dbReference type="RefSeq" id="XP_025366045.1">
    <property type="nucleotide sequence ID" value="XM_025514994.1"/>
</dbReference>
<dbReference type="AlphaFoldDB" id="A0A316VTR5"/>
<keyword evidence="3" id="KW-1185">Reference proteome</keyword>
<name>A0A316VTR5_9BASI</name>
<proteinExistence type="predicted"/>
<accession>A0A316VTR5</accession>
<gene>
    <name evidence="2" type="ORF">IE81DRAFT_327053</name>
</gene>
<keyword evidence="1" id="KW-0732">Signal</keyword>
<dbReference type="InParanoid" id="A0A316VTR5"/>
<dbReference type="GeneID" id="37036864"/>
<evidence type="ECO:0000256" key="1">
    <source>
        <dbReference type="SAM" id="SignalP"/>
    </source>
</evidence>
<organism evidence="2 3">
    <name type="scientific">Ceraceosorus guamensis</name>
    <dbReference type="NCBI Taxonomy" id="1522189"/>
    <lineage>
        <taxon>Eukaryota</taxon>
        <taxon>Fungi</taxon>
        <taxon>Dikarya</taxon>
        <taxon>Basidiomycota</taxon>
        <taxon>Ustilaginomycotina</taxon>
        <taxon>Exobasidiomycetes</taxon>
        <taxon>Ceraceosorales</taxon>
        <taxon>Ceraceosoraceae</taxon>
        <taxon>Ceraceosorus</taxon>
    </lineage>
</organism>